<protein>
    <submittedName>
        <fullName evidence="1">Uncharacterized protein</fullName>
    </submittedName>
</protein>
<dbReference type="EMBL" id="AP022609">
    <property type="protein sequence ID" value="BBZ23911.1"/>
    <property type="molecule type" value="Genomic_DNA"/>
</dbReference>
<organism evidence="1 2">
    <name type="scientific">Mycolicibacter hiberniae</name>
    <dbReference type="NCBI Taxonomy" id="29314"/>
    <lineage>
        <taxon>Bacteria</taxon>
        <taxon>Bacillati</taxon>
        <taxon>Actinomycetota</taxon>
        <taxon>Actinomycetes</taxon>
        <taxon>Mycobacteriales</taxon>
        <taxon>Mycobacteriaceae</taxon>
        <taxon>Mycolicibacter</taxon>
    </lineage>
</organism>
<evidence type="ECO:0000313" key="1">
    <source>
        <dbReference type="EMBL" id="BBZ23911.1"/>
    </source>
</evidence>
<gene>
    <name evidence="1" type="ORF">MHIB_23290</name>
</gene>
<dbReference type="AlphaFoldDB" id="A0A7I7X5C0"/>
<reference evidence="1 2" key="1">
    <citation type="journal article" date="2019" name="Emerg. Microbes Infect.">
        <title>Comprehensive subspecies identification of 175 nontuberculous mycobacteria species based on 7547 genomic profiles.</title>
        <authorList>
            <person name="Matsumoto Y."/>
            <person name="Kinjo T."/>
            <person name="Motooka D."/>
            <person name="Nabeya D."/>
            <person name="Jung N."/>
            <person name="Uechi K."/>
            <person name="Horii T."/>
            <person name="Iida T."/>
            <person name="Fujita J."/>
            <person name="Nakamura S."/>
        </authorList>
    </citation>
    <scope>NUCLEOTIDE SEQUENCE [LARGE SCALE GENOMIC DNA]</scope>
    <source>
        <strain evidence="1 2">JCM 13571</strain>
    </source>
</reference>
<name>A0A7I7X5C0_9MYCO</name>
<dbReference type="KEGG" id="mhib:MHIB_23290"/>
<proteinExistence type="predicted"/>
<keyword evidence="2" id="KW-1185">Reference proteome</keyword>
<sequence length="77" mass="8555">MAGSLPKTRRRSRSPVKAAELPDNLKSFDDWVYPNGLYDYMSALGQVVGGNQRLTPIMNQAGLSAADWFRRALSVLK</sequence>
<accession>A0A7I7X5C0</accession>
<evidence type="ECO:0000313" key="2">
    <source>
        <dbReference type="Proteomes" id="UP000467260"/>
    </source>
</evidence>
<dbReference type="Proteomes" id="UP000467260">
    <property type="component" value="Chromosome"/>
</dbReference>